<dbReference type="InterPro" id="IPR023168">
    <property type="entry name" value="GatB_Yqey_C_2"/>
</dbReference>
<dbReference type="RefSeq" id="WP_078423560.1">
    <property type="nucleotide sequence ID" value="NZ_CP017018.1"/>
</dbReference>
<dbReference type="InterPro" id="IPR042184">
    <property type="entry name" value="YqeY/Aim41_N"/>
</dbReference>
<gene>
    <name evidence="1" type="ORF">CPIN18021_1207</name>
</gene>
<accession>A0A1S6U8D0</accession>
<dbReference type="InterPro" id="IPR019004">
    <property type="entry name" value="YqeY/Aim41"/>
</dbReference>
<reference evidence="2" key="1">
    <citation type="submission" date="2016-09" db="EMBL/GenBank/DDBJ databases">
        <title>Comparative genomics of the Campylobacter concisus group.</title>
        <authorList>
            <person name="Miller W.G."/>
            <person name="Yee E."/>
            <person name="Chapman M.H."/>
            <person name="Huynh S."/>
            <person name="Bono J.L."/>
            <person name="On S.L.W."/>
            <person name="StLeger J."/>
            <person name="Foster G."/>
            <person name="Parker C.T."/>
        </authorList>
    </citation>
    <scope>NUCLEOTIDE SEQUENCE [LARGE SCALE GENOMIC DNA]</scope>
    <source>
        <strain evidence="2">RM18021</strain>
    </source>
</reference>
<dbReference type="Gene3D" id="1.10.10.410">
    <property type="match status" value="1"/>
</dbReference>
<dbReference type="Pfam" id="PF09424">
    <property type="entry name" value="YqeY"/>
    <property type="match status" value="1"/>
</dbReference>
<dbReference type="AlphaFoldDB" id="A0A1S6U8D0"/>
<evidence type="ECO:0000313" key="2">
    <source>
        <dbReference type="Proteomes" id="UP000190868"/>
    </source>
</evidence>
<evidence type="ECO:0000313" key="1">
    <source>
        <dbReference type="EMBL" id="AQW88004.1"/>
    </source>
</evidence>
<dbReference type="GO" id="GO:0016884">
    <property type="term" value="F:carbon-nitrogen ligase activity, with glutamine as amido-N-donor"/>
    <property type="evidence" value="ECO:0007669"/>
    <property type="project" value="InterPro"/>
</dbReference>
<dbReference type="EMBL" id="CP017258">
    <property type="protein sequence ID" value="AQW88004.1"/>
    <property type="molecule type" value="Genomic_DNA"/>
</dbReference>
<dbReference type="InterPro" id="IPR003789">
    <property type="entry name" value="Asn/Gln_tRNA_amidoTrase-B-like"/>
</dbReference>
<organism evidence="1 2">
    <name type="scientific">Campylobacter pinnipediorum subsp. caledonicus</name>
    <dbReference type="NCBI Taxonomy" id="1874362"/>
    <lineage>
        <taxon>Bacteria</taxon>
        <taxon>Pseudomonadati</taxon>
        <taxon>Campylobacterota</taxon>
        <taxon>Epsilonproteobacteria</taxon>
        <taxon>Campylobacterales</taxon>
        <taxon>Campylobacteraceae</taxon>
        <taxon>Campylobacter</taxon>
    </lineage>
</organism>
<dbReference type="PANTHER" id="PTHR28055:SF1">
    <property type="entry name" value="ALTERED INHERITANCE OF MITOCHONDRIA PROTEIN 41, MITOCHONDRIAL"/>
    <property type="match status" value="1"/>
</dbReference>
<proteinExistence type="predicted"/>
<dbReference type="KEGG" id="cpin:CPIN18020_1158"/>
<dbReference type="SUPFAM" id="SSF89095">
    <property type="entry name" value="GatB/YqeY motif"/>
    <property type="match status" value="1"/>
</dbReference>
<keyword evidence="2" id="KW-1185">Reference proteome</keyword>
<dbReference type="Gene3D" id="1.10.1510.10">
    <property type="entry name" value="Uncharacterised protein YqeY/AIM41 PF09424, N-terminal domain"/>
    <property type="match status" value="1"/>
</dbReference>
<protein>
    <submittedName>
        <fullName evidence="1">Uncharacterized protein</fullName>
    </submittedName>
</protein>
<dbReference type="Proteomes" id="UP000190868">
    <property type="component" value="Chromosome"/>
</dbReference>
<dbReference type="PANTHER" id="PTHR28055">
    <property type="entry name" value="ALTERED INHERITANCE OF MITOCHONDRIA PROTEIN 41, MITOCHONDRIAL"/>
    <property type="match status" value="1"/>
</dbReference>
<sequence length="147" mass="16852">MTIREQILDDIKVAMKEKDEFKRDTLRTLNAALKQVEVDNRIELTDDVVLPLLQKEIKKRNDAKELFLKGEREDLAQKEQNEMDIINKYLPAQLSDEELKDNLRKIITEVGACSIAKLGDVIKIAKERLGASADPKRISDMAKKFLS</sequence>
<name>A0A1S6U8D0_9BACT</name>
<dbReference type="GeneID" id="56566799"/>